<dbReference type="OrthoDB" id="2127281at2759"/>
<keyword evidence="2" id="KW-1185">Reference proteome</keyword>
<comment type="caution">
    <text evidence="1">The sequence shown here is derived from an EMBL/GenBank/DDBJ whole genome shotgun (WGS) entry which is preliminary data.</text>
</comment>
<evidence type="ECO:0000313" key="1">
    <source>
        <dbReference type="EMBL" id="THV44971.1"/>
    </source>
</evidence>
<evidence type="ECO:0000313" key="2">
    <source>
        <dbReference type="Proteomes" id="UP000308671"/>
    </source>
</evidence>
<reference evidence="1 2" key="1">
    <citation type="submission" date="2017-12" db="EMBL/GenBank/DDBJ databases">
        <title>Comparative genomics of Botrytis spp.</title>
        <authorList>
            <person name="Valero-Jimenez C.A."/>
            <person name="Tapia P."/>
            <person name="Veloso J."/>
            <person name="Silva-Moreno E."/>
            <person name="Staats M."/>
            <person name="Valdes J.H."/>
            <person name="Van Kan J.A.L."/>
        </authorList>
    </citation>
    <scope>NUCLEOTIDE SEQUENCE [LARGE SCALE GENOMIC DNA]</scope>
    <source>
        <strain evidence="1 2">MUCL435</strain>
    </source>
</reference>
<protein>
    <submittedName>
        <fullName evidence="1">Uncharacterized protein</fullName>
    </submittedName>
</protein>
<dbReference type="Proteomes" id="UP000308671">
    <property type="component" value="Unassembled WGS sequence"/>
</dbReference>
<sequence length="93" mass="10245">MTALDDIAFNIAAFISSLFVLEFGADKFIDDTAIMAARLNVSPALITLLASDAEWEEVIIVAISQHQSSLAIDNIIELFIHLDRISLVPFLRV</sequence>
<name>A0A4S8QLY9_9HELO</name>
<gene>
    <name evidence="1" type="ORF">BGAL_0549g00040</name>
</gene>
<dbReference type="AlphaFoldDB" id="A0A4S8QLY9"/>
<dbReference type="EMBL" id="PQXL01000548">
    <property type="protein sequence ID" value="THV44971.1"/>
    <property type="molecule type" value="Genomic_DNA"/>
</dbReference>
<accession>A0A4S8QLY9</accession>
<proteinExistence type="predicted"/>
<organism evidence="1 2">
    <name type="scientific">Botrytis galanthina</name>
    <dbReference type="NCBI Taxonomy" id="278940"/>
    <lineage>
        <taxon>Eukaryota</taxon>
        <taxon>Fungi</taxon>
        <taxon>Dikarya</taxon>
        <taxon>Ascomycota</taxon>
        <taxon>Pezizomycotina</taxon>
        <taxon>Leotiomycetes</taxon>
        <taxon>Helotiales</taxon>
        <taxon>Sclerotiniaceae</taxon>
        <taxon>Botrytis</taxon>
    </lineage>
</organism>